<sequence>MGHVDLDTALWLESFRLILRNLSRSGGSLLDGTTPKCLRYLNCPCFRQERKRLSERVKPKLNTGGRN</sequence>
<proteinExistence type="predicted"/>
<keyword evidence="2" id="KW-1185">Reference proteome</keyword>
<protein>
    <submittedName>
        <fullName evidence="1">Uncharacterized protein</fullName>
    </submittedName>
</protein>
<organism evidence="1 2">
    <name type="scientific">Helianthus annuus</name>
    <name type="common">Common sunflower</name>
    <dbReference type="NCBI Taxonomy" id="4232"/>
    <lineage>
        <taxon>Eukaryota</taxon>
        <taxon>Viridiplantae</taxon>
        <taxon>Streptophyta</taxon>
        <taxon>Embryophyta</taxon>
        <taxon>Tracheophyta</taxon>
        <taxon>Spermatophyta</taxon>
        <taxon>Magnoliopsida</taxon>
        <taxon>eudicotyledons</taxon>
        <taxon>Gunneridae</taxon>
        <taxon>Pentapetalae</taxon>
        <taxon>asterids</taxon>
        <taxon>campanulids</taxon>
        <taxon>Asterales</taxon>
        <taxon>Asteraceae</taxon>
        <taxon>Asteroideae</taxon>
        <taxon>Heliantheae alliance</taxon>
        <taxon>Heliantheae</taxon>
        <taxon>Helianthus</taxon>
    </lineage>
</organism>
<reference evidence="1" key="2">
    <citation type="submission" date="2020-06" db="EMBL/GenBank/DDBJ databases">
        <title>Helianthus annuus Genome sequencing and assembly Release 2.</title>
        <authorList>
            <person name="Gouzy J."/>
            <person name="Langlade N."/>
            <person name="Munos S."/>
        </authorList>
    </citation>
    <scope>NUCLEOTIDE SEQUENCE</scope>
    <source>
        <tissue evidence="1">Leaves</tissue>
    </source>
</reference>
<dbReference type="Gramene" id="mRNA:HanXRQr2_Chr09g0394481">
    <property type="protein sequence ID" value="CDS:HanXRQr2_Chr09g0394481.1"/>
    <property type="gene ID" value="HanXRQr2_Chr09g0394481"/>
</dbReference>
<dbReference type="EMBL" id="MNCJ02000324">
    <property type="protein sequence ID" value="KAF5791411.1"/>
    <property type="molecule type" value="Genomic_DNA"/>
</dbReference>
<reference evidence="1" key="1">
    <citation type="journal article" date="2017" name="Nature">
        <title>The sunflower genome provides insights into oil metabolism, flowering and Asterid evolution.</title>
        <authorList>
            <person name="Badouin H."/>
            <person name="Gouzy J."/>
            <person name="Grassa C.J."/>
            <person name="Murat F."/>
            <person name="Staton S.E."/>
            <person name="Cottret L."/>
            <person name="Lelandais-Briere C."/>
            <person name="Owens G.L."/>
            <person name="Carrere S."/>
            <person name="Mayjonade B."/>
            <person name="Legrand L."/>
            <person name="Gill N."/>
            <person name="Kane N.C."/>
            <person name="Bowers J.E."/>
            <person name="Hubner S."/>
            <person name="Bellec A."/>
            <person name="Berard A."/>
            <person name="Berges H."/>
            <person name="Blanchet N."/>
            <person name="Boniface M.C."/>
            <person name="Brunel D."/>
            <person name="Catrice O."/>
            <person name="Chaidir N."/>
            <person name="Claudel C."/>
            <person name="Donnadieu C."/>
            <person name="Faraut T."/>
            <person name="Fievet G."/>
            <person name="Helmstetter N."/>
            <person name="King M."/>
            <person name="Knapp S.J."/>
            <person name="Lai Z."/>
            <person name="Le Paslier M.C."/>
            <person name="Lippi Y."/>
            <person name="Lorenzon L."/>
            <person name="Mandel J.R."/>
            <person name="Marage G."/>
            <person name="Marchand G."/>
            <person name="Marquand E."/>
            <person name="Bret-Mestries E."/>
            <person name="Morien E."/>
            <person name="Nambeesan S."/>
            <person name="Nguyen T."/>
            <person name="Pegot-Espagnet P."/>
            <person name="Pouilly N."/>
            <person name="Raftis F."/>
            <person name="Sallet E."/>
            <person name="Schiex T."/>
            <person name="Thomas J."/>
            <person name="Vandecasteele C."/>
            <person name="Vares D."/>
            <person name="Vear F."/>
            <person name="Vautrin S."/>
            <person name="Crespi M."/>
            <person name="Mangin B."/>
            <person name="Burke J.M."/>
            <person name="Salse J."/>
            <person name="Munos S."/>
            <person name="Vincourt P."/>
            <person name="Rieseberg L.H."/>
            <person name="Langlade N.B."/>
        </authorList>
    </citation>
    <scope>NUCLEOTIDE SEQUENCE</scope>
    <source>
        <tissue evidence="1">Leaves</tissue>
    </source>
</reference>
<dbReference type="Proteomes" id="UP000215914">
    <property type="component" value="Unassembled WGS sequence"/>
</dbReference>
<evidence type="ECO:0000313" key="2">
    <source>
        <dbReference type="Proteomes" id="UP000215914"/>
    </source>
</evidence>
<gene>
    <name evidence="1" type="ORF">HanXRQr2_Chr09g0394481</name>
</gene>
<dbReference type="AlphaFoldDB" id="A0A9K3I704"/>
<name>A0A9K3I704_HELAN</name>
<evidence type="ECO:0000313" key="1">
    <source>
        <dbReference type="EMBL" id="KAF5791411.1"/>
    </source>
</evidence>
<accession>A0A9K3I704</accession>
<comment type="caution">
    <text evidence="1">The sequence shown here is derived from an EMBL/GenBank/DDBJ whole genome shotgun (WGS) entry which is preliminary data.</text>
</comment>